<feature type="active site" description="Tele-phosphohistidine intermediate" evidence="3">
    <location>
        <position position="12"/>
    </location>
</feature>
<dbReference type="CDD" id="cd07067">
    <property type="entry name" value="HP_PGM_like"/>
    <property type="match status" value="1"/>
</dbReference>
<accession>A0AAW4WVJ1</accession>
<organism evidence="5 6">
    <name type="scientific">Halanaerobium polyolivorans</name>
    <dbReference type="NCBI Taxonomy" id="2886943"/>
    <lineage>
        <taxon>Bacteria</taxon>
        <taxon>Bacillati</taxon>
        <taxon>Bacillota</taxon>
        <taxon>Clostridia</taxon>
        <taxon>Halanaerobiales</taxon>
        <taxon>Halanaerobiaceae</taxon>
        <taxon>Halanaerobium</taxon>
    </lineage>
</organism>
<protein>
    <recommendedName>
        <fullName evidence="2">Alpha-ribazole phosphatase</fullName>
        <ecNumber evidence="2">3.1.3.73</ecNumber>
    </recommendedName>
</protein>
<evidence type="ECO:0000256" key="1">
    <source>
        <dbReference type="ARBA" id="ARBA00022801"/>
    </source>
</evidence>
<gene>
    <name evidence="5" type="primary">cobC</name>
    <name evidence="5" type="ORF">LJ207_07275</name>
</gene>
<feature type="active site" description="Proton donor/acceptor" evidence="3">
    <location>
        <position position="85"/>
    </location>
</feature>
<dbReference type="AlphaFoldDB" id="A0AAW4WVJ1"/>
<sequence>MTTKTELLLIRHGETEYNKKSIIQGQTDTELNVSGIKNAAKTAEFLKDYEFDHIYSSDLKRARKTASFIADKLDIEIKESKKLREIDFGDWEGLKLEEIAAQYPDNMEAWRIDPLTNGAPGGENLSEFAARINSFFNQLLEEHKGEKLIVVTHGGVIKIYLRDVLAVKSQNFKQFQIDNTSLTEIKFYDDDAILTKLNYLVGENFR</sequence>
<dbReference type="PROSITE" id="PS00175">
    <property type="entry name" value="PG_MUTASE"/>
    <property type="match status" value="1"/>
</dbReference>
<dbReference type="Proteomes" id="UP001199296">
    <property type="component" value="Unassembled WGS sequence"/>
</dbReference>
<dbReference type="EC" id="3.1.3.73" evidence="2"/>
<dbReference type="GO" id="GO:0009236">
    <property type="term" value="P:cobalamin biosynthetic process"/>
    <property type="evidence" value="ECO:0007669"/>
    <property type="project" value="UniProtKB-UniRule"/>
</dbReference>
<evidence type="ECO:0000256" key="3">
    <source>
        <dbReference type="PIRSR" id="PIRSR613078-1"/>
    </source>
</evidence>
<dbReference type="PIRSF" id="PIRSF000709">
    <property type="entry name" value="6PFK_2-Ptase"/>
    <property type="match status" value="1"/>
</dbReference>
<dbReference type="PANTHER" id="PTHR46517:SF1">
    <property type="entry name" value="FRUCTOSE-2,6-BISPHOSPHATASE TIGAR"/>
    <property type="match status" value="1"/>
</dbReference>
<proteinExistence type="predicted"/>
<dbReference type="InterPro" id="IPR013078">
    <property type="entry name" value="His_Pase_superF_clade-1"/>
</dbReference>
<dbReference type="SUPFAM" id="SSF53254">
    <property type="entry name" value="Phosphoglycerate mutase-like"/>
    <property type="match status" value="1"/>
</dbReference>
<feature type="binding site" evidence="4">
    <location>
        <position position="61"/>
    </location>
    <ligand>
        <name>substrate</name>
    </ligand>
</feature>
<dbReference type="InterPro" id="IPR051695">
    <property type="entry name" value="Phosphoglycerate_Mutase"/>
</dbReference>
<keyword evidence="6" id="KW-1185">Reference proteome</keyword>
<reference evidence="5 6" key="1">
    <citation type="submission" date="2021-10" db="EMBL/GenBank/DDBJ databases">
        <authorList>
            <person name="Grouzdev D.S."/>
            <person name="Pantiukh K.S."/>
            <person name="Krutkina M.S."/>
        </authorList>
    </citation>
    <scope>NUCLEOTIDE SEQUENCE [LARGE SCALE GENOMIC DNA]</scope>
    <source>
        <strain evidence="5 6">Z-7514</strain>
    </source>
</reference>
<evidence type="ECO:0000313" key="6">
    <source>
        <dbReference type="Proteomes" id="UP001199296"/>
    </source>
</evidence>
<dbReference type="InterPro" id="IPR001345">
    <property type="entry name" value="PG/BPGM_mutase_AS"/>
</dbReference>
<evidence type="ECO:0000256" key="2">
    <source>
        <dbReference type="NCBIfam" id="TIGR03162"/>
    </source>
</evidence>
<dbReference type="RefSeq" id="WP_229345629.1">
    <property type="nucleotide sequence ID" value="NZ_JAJFAT010000009.1"/>
</dbReference>
<dbReference type="InterPro" id="IPR029033">
    <property type="entry name" value="His_PPase_superfam"/>
</dbReference>
<keyword evidence="1" id="KW-0378">Hydrolase</keyword>
<dbReference type="SMART" id="SM00855">
    <property type="entry name" value="PGAM"/>
    <property type="match status" value="1"/>
</dbReference>
<dbReference type="Pfam" id="PF00300">
    <property type="entry name" value="His_Phos_1"/>
    <property type="match status" value="1"/>
</dbReference>
<evidence type="ECO:0000256" key="4">
    <source>
        <dbReference type="PIRSR" id="PIRSR613078-2"/>
    </source>
</evidence>
<dbReference type="NCBIfam" id="TIGR03162">
    <property type="entry name" value="ribazole_cobC"/>
    <property type="match status" value="1"/>
</dbReference>
<dbReference type="Gene3D" id="3.40.50.1240">
    <property type="entry name" value="Phosphoglycerate mutase-like"/>
    <property type="match status" value="1"/>
</dbReference>
<dbReference type="GO" id="GO:0043755">
    <property type="term" value="F:alpha-ribazole phosphatase activity"/>
    <property type="evidence" value="ECO:0007669"/>
    <property type="project" value="UniProtKB-UniRule"/>
</dbReference>
<dbReference type="PANTHER" id="PTHR46517">
    <property type="entry name" value="FRUCTOSE-2,6-BISPHOSPHATASE TIGAR"/>
    <property type="match status" value="1"/>
</dbReference>
<dbReference type="GO" id="GO:0005829">
    <property type="term" value="C:cytosol"/>
    <property type="evidence" value="ECO:0007669"/>
    <property type="project" value="TreeGrafter"/>
</dbReference>
<dbReference type="EMBL" id="JAJFAT010000009">
    <property type="protein sequence ID" value="MCC3145122.1"/>
    <property type="molecule type" value="Genomic_DNA"/>
</dbReference>
<dbReference type="GO" id="GO:0004331">
    <property type="term" value="F:fructose-2,6-bisphosphate 2-phosphatase activity"/>
    <property type="evidence" value="ECO:0007669"/>
    <property type="project" value="TreeGrafter"/>
</dbReference>
<feature type="binding site" evidence="4">
    <location>
        <begin position="11"/>
        <end position="18"/>
    </location>
    <ligand>
        <name>substrate</name>
    </ligand>
</feature>
<dbReference type="GO" id="GO:0045820">
    <property type="term" value="P:negative regulation of glycolytic process"/>
    <property type="evidence" value="ECO:0007669"/>
    <property type="project" value="TreeGrafter"/>
</dbReference>
<comment type="caution">
    <text evidence="5">The sequence shown here is derived from an EMBL/GenBank/DDBJ whole genome shotgun (WGS) entry which is preliminary data.</text>
</comment>
<dbReference type="InterPro" id="IPR017578">
    <property type="entry name" value="Ribazole_CobC"/>
</dbReference>
<name>A0AAW4WVJ1_9FIRM</name>
<dbReference type="GO" id="GO:0043456">
    <property type="term" value="P:regulation of pentose-phosphate shunt"/>
    <property type="evidence" value="ECO:0007669"/>
    <property type="project" value="TreeGrafter"/>
</dbReference>
<evidence type="ECO:0000313" key="5">
    <source>
        <dbReference type="EMBL" id="MCC3145122.1"/>
    </source>
</evidence>